<evidence type="ECO:0000313" key="3">
    <source>
        <dbReference type="Proteomes" id="UP000236910"/>
    </source>
</evidence>
<comment type="caution">
    <text evidence="2">The sequence shown here is derived from an EMBL/GenBank/DDBJ whole genome shotgun (WGS) entry which is preliminary data.</text>
</comment>
<dbReference type="Pfam" id="PF02464">
    <property type="entry name" value="CinA"/>
    <property type="match status" value="1"/>
</dbReference>
<feature type="domain" description="CinA C-terminal" evidence="1">
    <location>
        <begin position="4"/>
        <end position="110"/>
    </location>
</feature>
<dbReference type="SUPFAM" id="SSF142433">
    <property type="entry name" value="CinA-like"/>
    <property type="match status" value="1"/>
</dbReference>
<evidence type="ECO:0000313" key="2">
    <source>
        <dbReference type="EMBL" id="PMP84204.1"/>
    </source>
</evidence>
<dbReference type="InterPro" id="IPR036653">
    <property type="entry name" value="CinA-like_C"/>
</dbReference>
<protein>
    <recommendedName>
        <fullName evidence="1">CinA C-terminal domain-containing protein</fullName>
    </recommendedName>
</protein>
<dbReference type="EMBL" id="PNIX01000028">
    <property type="protein sequence ID" value="PMP84204.1"/>
    <property type="molecule type" value="Genomic_DNA"/>
</dbReference>
<dbReference type="Proteomes" id="UP000236910">
    <property type="component" value="Unassembled WGS sequence"/>
</dbReference>
<gene>
    <name evidence="2" type="ORF">C0175_00430</name>
</gene>
<dbReference type="AlphaFoldDB" id="A0A2J6X9Q4"/>
<dbReference type="InterPro" id="IPR008136">
    <property type="entry name" value="CinA_C"/>
</dbReference>
<organism evidence="2 3">
    <name type="scientific">Caldisericum exile</name>
    <dbReference type="NCBI Taxonomy" id="693075"/>
    <lineage>
        <taxon>Bacteria</taxon>
        <taxon>Pseudomonadati</taxon>
        <taxon>Caldisericota/Cryosericota group</taxon>
        <taxon>Caldisericota</taxon>
        <taxon>Caldisericia</taxon>
        <taxon>Caldisericales</taxon>
        <taxon>Caldisericaceae</taxon>
        <taxon>Caldisericum</taxon>
    </lineage>
</organism>
<sequence length="121" mass="12934">MIEISHKLVNALKERNLTLSTAESITGGLVAKLITDIPGSSKVYLGGIVAYSPKAKIEILKIDRKIVEMLGTVDPLVAELMSTNVRNLFKSDIGLSTTGIAGPDPIEGKPGNFSKQQKLCL</sequence>
<evidence type="ECO:0000259" key="1">
    <source>
        <dbReference type="Pfam" id="PF02464"/>
    </source>
</evidence>
<name>A0A2J6X9Q4_9BACT</name>
<dbReference type="Gene3D" id="3.90.950.20">
    <property type="entry name" value="CinA-like"/>
    <property type="match status" value="1"/>
</dbReference>
<dbReference type="NCBIfam" id="TIGR00199">
    <property type="entry name" value="PncC_domain"/>
    <property type="match status" value="1"/>
</dbReference>
<reference evidence="2 3" key="1">
    <citation type="submission" date="2018-01" db="EMBL/GenBank/DDBJ databases">
        <title>Metagenomic assembled genomes from two thermal pools in the Uzon Caldera, Kamchatka, Russia.</title>
        <authorList>
            <person name="Wilkins L."/>
            <person name="Ettinger C."/>
        </authorList>
    </citation>
    <scope>NUCLEOTIDE SEQUENCE [LARGE SCALE GENOMIC DNA]</scope>
    <source>
        <strain evidence="2">ARK-10</strain>
    </source>
</reference>
<accession>A0A2J6X9Q4</accession>
<proteinExistence type="predicted"/>